<keyword evidence="2" id="KW-0472">Membrane</keyword>
<reference evidence="3 4" key="1">
    <citation type="submission" date="2019-07" db="EMBL/GenBank/DDBJ databases">
        <title>New species of Amycolatopsis and Streptomyces.</title>
        <authorList>
            <person name="Duangmal K."/>
            <person name="Teo W.F.A."/>
            <person name="Lipun K."/>
        </authorList>
    </citation>
    <scope>NUCLEOTIDE SEQUENCE [LARGE SCALE GENOMIC DNA]</scope>
    <source>
        <strain evidence="3 4">TISTR 2346</strain>
    </source>
</reference>
<comment type="caution">
    <text evidence="3">The sequence shown here is derived from an EMBL/GenBank/DDBJ whole genome shotgun (WGS) entry which is preliminary data.</text>
</comment>
<dbReference type="EMBL" id="VJZE01000327">
    <property type="protein sequence ID" value="MPY44472.1"/>
    <property type="molecule type" value="Genomic_DNA"/>
</dbReference>
<feature type="transmembrane region" description="Helical" evidence="2">
    <location>
        <begin position="100"/>
        <end position="120"/>
    </location>
</feature>
<accession>A0A5N8WBG3</accession>
<organism evidence="3 4">
    <name type="scientific">Streptomyces phyllanthi</name>
    <dbReference type="NCBI Taxonomy" id="1803180"/>
    <lineage>
        <taxon>Bacteria</taxon>
        <taxon>Bacillati</taxon>
        <taxon>Actinomycetota</taxon>
        <taxon>Actinomycetes</taxon>
        <taxon>Kitasatosporales</taxon>
        <taxon>Streptomycetaceae</taxon>
        <taxon>Streptomyces</taxon>
    </lineage>
</organism>
<dbReference type="RefSeq" id="WP_152789455.1">
    <property type="nucleotide sequence ID" value="NZ_BAABEQ010000062.1"/>
</dbReference>
<keyword evidence="2" id="KW-1133">Transmembrane helix</keyword>
<dbReference type="Proteomes" id="UP000326979">
    <property type="component" value="Unassembled WGS sequence"/>
</dbReference>
<protein>
    <submittedName>
        <fullName evidence="3">Uncharacterized protein</fullName>
    </submittedName>
</protein>
<dbReference type="AlphaFoldDB" id="A0A5N8WBG3"/>
<evidence type="ECO:0000256" key="2">
    <source>
        <dbReference type="SAM" id="Phobius"/>
    </source>
</evidence>
<keyword evidence="4" id="KW-1185">Reference proteome</keyword>
<feature type="region of interest" description="Disordered" evidence="1">
    <location>
        <begin position="1"/>
        <end position="20"/>
    </location>
</feature>
<sequence length="124" mass="12924">MEARNAATPSGGGREEDFPLSEKVEGPISAAIIAAGIGATALGLLTTLAEASTSVHDGLEWSDSVGPLSGKTILAVVVWLLAWAVLYIALRNKPFETVRAFVISLALIALGILGTFPPFFQLFA</sequence>
<keyword evidence="2" id="KW-0812">Transmembrane</keyword>
<gene>
    <name evidence="3" type="ORF">FNH04_32570</name>
</gene>
<evidence type="ECO:0000313" key="3">
    <source>
        <dbReference type="EMBL" id="MPY44472.1"/>
    </source>
</evidence>
<proteinExistence type="predicted"/>
<name>A0A5N8WBG3_9ACTN</name>
<evidence type="ECO:0000256" key="1">
    <source>
        <dbReference type="SAM" id="MobiDB-lite"/>
    </source>
</evidence>
<feature type="transmembrane region" description="Helical" evidence="2">
    <location>
        <begin position="68"/>
        <end position="88"/>
    </location>
</feature>
<feature type="transmembrane region" description="Helical" evidence="2">
    <location>
        <begin position="28"/>
        <end position="48"/>
    </location>
</feature>
<evidence type="ECO:0000313" key="4">
    <source>
        <dbReference type="Proteomes" id="UP000326979"/>
    </source>
</evidence>